<feature type="binding site" evidence="10">
    <location>
        <position position="41"/>
    </location>
    <ligand>
        <name>Zn(2+)</name>
        <dbReference type="ChEBI" id="CHEBI:29105"/>
    </ligand>
</feature>
<comment type="similarity">
    <text evidence="3 9">Belongs to the PTPS family. QueD subfamily.</text>
</comment>
<dbReference type="GO" id="GO:0046872">
    <property type="term" value="F:metal ion binding"/>
    <property type="evidence" value="ECO:0007669"/>
    <property type="project" value="UniProtKB-KW"/>
</dbReference>
<feature type="binding site" evidence="10">
    <location>
        <position position="39"/>
    </location>
    <ligand>
        <name>Zn(2+)</name>
        <dbReference type="ChEBI" id="CHEBI:29105"/>
    </ligand>
</feature>
<dbReference type="InterPro" id="IPR007115">
    <property type="entry name" value="6-PTP_synth/QueD"/>
</dbReference>
<keyword evidence="6 9" id="KW-0862">Zinc</keyword>
<evidence type="ECO:0000313" key="12">
    <source>
        <dbReference type="Proteomes" id="UP000182373"/>
    </source>
</evidence>
<dbReference type="RefSeq" id="WP_172822954.1">
    <property type="nucleotide sequence ID" value="NZ_CP018191.1"/>
</dbReference>
<dbReference type="EMBL" id="CP018191">
    <property type="protein sequence ID" value="APH55631.1"/>
    <property type="molecule type" value="Genomic_DNA"/>
</dbReference>
<evidence type="ECO:0000256" key="4">
    <source>
        <dbReference type="ARBA" id="ARBA00018141"/>
    </source>
</evidence>
<comment type="function">
    <text evidence="1">Catalyzes the conversion of 7,8-dihydroneopterin triphosphate (H2NTP) to 6-carboxy-5,6,7,8-tetrahydropterin (CPH4) and acetaldehyde.</text>
</comment>
<protein>
    <recommendedName>
        <fullName evidence="4 9">6-carboxy-5,6,7,8-tetrahydropterin synthase</fullName>
        <ecNumber evidence="9">4.-.-.-</ecNumber>
    </recommendedName>
</protein>
<accession>A0AAC9KBZ4</accession>
<proteinExistence type="inferred from homology"/>
<evidence type="ECO:0000313" key="11">
    <source>
        <dbReference type="EMBL" id="APH55631.1"/>
    </source>
</evidence>
<evidence type="ECO:0000256" key="3">
    <source>
        <dbReference type="ARBA" id="ARBA00008900"/>
    </source>
</evidence>
<evidence type="ECO:0000256" key="1">
    <source>
        <dbReference type="ARBA" id="ARBA00002285"/>
    </source>
</evidence>
<dbReference type="PANTHER" id="PTHR12589">
    <property type="entry name" value="PYRUVOYL TETRAHYDROBIOPTERIN SYNTHASE"/>
    <property type="match status" value="1"/>
</dbReference>
<keyword evidence="7 9" id="KW-0456">Lyase</keyword>
<gene>
    <name evidence="11" type="ORF">GbCGDNIH9_2304</name>
</gene>
<organism evidence="11 12">
    <name type="scientific">Granulibacter bethesdensis</name>
    <dbReference type="NCBI Taxonomy" id="364410"/>
    <lineage>
        <taxon>Bacteria</taxon>
        <taxon>Pseudomonadati</taxon>
        <taxon>Pseudomonadota</taxon>
        <taxon>Alphaproteobacteria</taxon>
        <taxon>Acetobacterales</taxon>
        <taxon>Acetobacteraceae</taxon>
        <taxon>Granulibacter</taxon>
    </lineage>
</organism>
<evidence type="ECO:0000256" key="5">
    <source>
        <dbReference type="ARBA" id="ARBA00022723"/>
    </source>
</evidence>
<dbReference type="Gene3D" id="3.30.479.10">
    <property type="entry name" value="6-pyruvoyl tetrahydropterin synthase/QueD"/>
    <property type="match status" value="1"/>
</dbReference>
<dbReference type="Pfam" id="PF01242">
    <property type="entry name" value="PTPS"/>
    <property type="match status" value="1"/>
</dbReference>
<comment type="cofactor">
    <cofactor evidence="9 10">
        <name>Zn(2+)</name>
        <dbReference type="ChEBI" id="CHEBI:29105"/>
    </cofactor>
    <text evidence="9 10">Binds 1 zinc ion per subunit.</text>
</comment>
<dbReference type="AlphaFoldDB" id="A0AAC9KBZ4"/>
<evidence type="ECO:0000256" key="2">
    <source>
        <dbReference type="ARBA" id="ARBA00005061"/>
    </source>
</evidence>
<dbReference type="SUPFAM" id="SSF55620">
    <property type="entry name" value="Tetrahydrobiopterin biosynthesis enzymes-like"/>
    <property type="match status" value="1"/>
</dbReference>
<evidence type="ECO:0000256" key="8">
    <source>
        <dbReference type="ARBA" id="ARBA00048807"/>
    </source>
</evidence>
<evidence type="ECO:0000256" key="10">
    <source>
        <dbReference type="PIRSR" id="PIRSR006113-2"/>
    </source>
</evidence>
<dbReference type="PIRSF" id="PIRSF006113">
    <property type="entry name" value="PTP_synth"/>
    <property type="match status" value="1"/>
</dbReference>
<comment type="catalytic activity">
    <reaction evidence="8 9">
        <text>7,8-dihydroneopterin 3'-triphosphate + H2O = 6-carboxy-5,6,7,8-tetrahydropterin + triphosphate + acetaldehyde + 2 H(+)</text>
        <dbReference type="Rhea" id="RHEA:27966"/>
        <dbReference type="ChEBI" id="CHEBI:15343"/>
        <dbReference type="ChEBI" id="CHEBI:15377"/>
        <dbReference type="ChEBI" id="CHEBI:15378"/>
        <dbReference type="ChEBI" id="CHEBI:18036"/>
        <dbReference type="ChEBI" id="CHEBI:58462"/>
        <dbReference type="ChEBI" id="CHEBI:61032"/>
        <dbReference type="EC" id="4.1.2.50"/>
    </reaction>
</comment>
<evidence type="ECO:0000256" key="9">
    <source>
        <dbReference type="PIRNR" id="PIRNR006113"/>
    </source>
</evidence>
<keyword evidence="5 9" id="KW-0479">Metal-binding</keyword>
<dbReference type="EC" id="4.-.-.-" evidence="9"/>
<dbReference type="PANTHER" id="PTHR12589:SF7">
    <property type="entry name" value="6-PYRUVOYL TETRAHYDROBIOPTERIN SYNTHASE"/>
    <property type="match status" value="1"/>
</dbReference>
<comment type="pathway">
    <text evidence="2 9">Purine metabolism; 7-cyano-7-deazaguanine biosynthesis.</text>
</comment>
<keyword evidence="9" id="KW-0671">Queuosine biosynthesis</keyword>
<reference evidence="12" key="1">
    <citation type="submission" date="2016-11" db="EMBL/GenBank/DDBJ databases">
        <title>Comparative genomic and phenotypic analysis of Granulibacter bethesdensis clinical isolates from patients with chronic granulomatous disease.</title>
        <authorList>
            <person name="Zarember K.A."/>
            <person name="Porcella S.F."/>
            <person name="Chu J."/>
            <person name="Ding L."/>
            <person name="Dahlstrom E."/>
            <person name="Barbian K."/>
            <person name="Martens C."/>
            <person name="Sykora L."/>
            <person name="Kramer S."/>
            <person name="Pettinato A.M."/>
            <person name="Hong H."/>
            <person name="Wald G."/>
            <person name="Berg L.J."/>
            <person name="Rogge L.S."/>
            <person name="Greenberg D.E."/>
            <person name="Falcone E.L."/>
            <person name="Neves J.F."/>
            <person name="Simoes M.J."/>
            <person name="Casal M."/>
            <person name="Rodriguez-Lopez F.C."/>
            <person name="Zelazny A."/>
            <person name="Gallin J.I."/>
            <person name="Holland S.M."/>
        </authorList>
    </citation>
    <scope>NUCLEOTIDE SEQUENCE [LARGE SCALE GENOMIC DNA]</scope>
    <source>
        <strain evidence="12">NIH9.1</strain>
    </source>
</reference>
<dbReference type="InterPro" id="IPR038418">
    <property type="entry name" value="6-PTP_synth/QueD_sf"/>
</dbReference>
<dbReference type="Proteomes" id="UP000182373">
    <property type="component" value="Chromosome"/>
</dbReference>
<sequence>MTIVSSSTPRVLEIGKQFTFEAAHTLHREIETDSSLRVHGHSYRVEVVLRGGVDPASGMLMDLGLLQRKMDAVRNALDHRLLDEVPGLAPATMENIALFIWRHLAPDLPALAEVSVFRDTLGERCTCRGA</sequence>
<dbReference type="GO" id="GO:0008616">
    <property type="term" value="P:tRNA queuosine(34) biosynthetic process"/>
    <property type="evidence" value="ECO:0007669"/>
    <property type="project" value="UniProtKB-KW"/>
</dbReference>
<evidence type="ECO:0000256" key="6">
    <source>
        <dbReference type="ARBA" id="ARBA00022833"/>
    </source>
</evidence>
<evidence type="ECO:0000256" key="7">
    <source>
        <dbReference type="ARBA" id="ARBA00023239"/>
    </source>
</evidence>
<dbReference type="GO" id="GO:0070497">
    <property type="term" value="F:6-carboxytetrahydropterin synthase activity"/>
    <property type="evidence" value="ECO:0007669"/>
    <property type="project" value="UniProtKB-EC"/>
</dbReference>
<feature type="binding site" evidence="10">
    <location>
        <position position="24"/>
    </location>
    <ligand>
        <name>Zn(2+)</name>
        <dbReference type="ChEBI" id="CHEBI:29105"/>
    </ligand>
</feature>
<name>A0AAC9KBZ4_9PROT</name>